<evidence type="ECO:0000256" key="1">
    <source>
        <dbReference type="ARBA" id="ARBA00006817"/>
    </source>
</evidence>
<name>A0A843YC91_9RHOB</name>
<accession>A0A843YC91</accession>
<dbReference type="SUPFAM" id="SSF55961">
    <property type="entry name" value="Bet v1-like"/>
    <property type="match status" value="2"/>
</dbReference>
<dbReference type="CDD" id="cd07814">
    <property type="entry name" value="SRPBCC_CalC_Aha1-like"/>
    <property type="match status" value="1"/>
</dbReference>
<dbReference type="AlphaFoldDB" id="A0A843YC91"/>
<dbReference type="Gene3D" id="3.30.530.20">
    <property type="match status" value="2"/>
</dbReference>
<reference evidence="3 4" key="1">
    <citation type="submission" date="2019-10" db="EMBL/GenBank/DDBJ databases">
        <title>Epibacterium sp. nov., isolated from seawater.</title>
        <authorList>
            <person name="Zhang X."/>
            <person name="Li N."/>
        </authorList>
    </citation>
    <scope>NUCLEOTIDE SEQUENCE [LARGE SCALE GENOMIC DNA]</scope>
    <source>
        <strain evidence="3 4">SM1979</strain>
    </source>
</reference>
<dbReference type="InterPro" id="IPR013538">
    <property type="entry name" value="ASHA1/2-like_C"/>
</dbReference>
<feature type="domain" description="Activator of Hsp90 ATPase homologue 1/2-like C-terminal" evidence="2">
    <location>
        <begin position="28"/>
        <end position="122"/>
    </location>
</feature>
<evidence type="ECO:0000259" key="2">
    <source>
        <dbReference type="Pfam" id="PF08327"/>
    </source>
</evidence>
<comment type="similarity">
    <text evidence="1">Belongs to the AHA1 family.</text>
</comment>
<protein>
    <recommendedName>
        <fullName evidence="2">Activator of Hsp90 ATPase homologue 1/2-like C-terminal domain-containing protein</fullName>
    </recommendedName>
</protein>
<evidence type="ECO:0000313" key="3">
    <source>
        <dbReference type="EMBL" id="MQQ08920.1"/>
    </source>
</evidence>
<gene>
    <name evidence="3" type="ORF">GFB49_10680</name>
</gene>
<evidence type="ECO:0000313" key="4">
    <source>
        <dbReference type="Proteomes" id="UP000444174"/>
    </source>
</evidence>
<proteinExistence type="inferred from homology"/>
<dbReference type="InterPro" id="IPR023393">
    <property type="entry name" value="START-like_dom_sf"/>
</dbReference>
<organism evidence="3 4">
    <name type="scientific">Tritonibacter litoralis</name>
    <dbReference type="NCBI Taxonomy" id="2662264"/>
    <lineage>
        <taxon>Bacteria</taxon>
        <taxon>Pseudomonadati</taxon>
        <taxon>Pseudomonadota</taxon>
        <taxon>Alphaproteobacteria</taxon>
        <taxon>Rhodobacterales</taxon>
        <taxon>Paracoccaceae</taxon>
        <taxon>Tritonibacter</taxon>
    </lineage>
</organism>
<comment type="caution">
    <text evidence="3">The sequence shown here is derived from an EMBL/GenBank/DDBJ whole genome shotgun (WGS) entry which is preliminary data.</text>
</comment>
<keyword evidence="4" id="KW-1185">Reference proteome</keyword>
<dbReference type="EMBL" id="WIBF01000005">
    <property type="protein sequence ID" value="MQQ08920.1"/>
    <property type="molecule type" value="Genomic_DNA"/>
</dbReference>
<dbReference type="Proteomes" id="UP000444174">
    <property type="component" value="Unassembled WGS sequence"/>
</dbReference>
<feature type="domain" description="Activator of Hsp90 ATPase homologue 1/2-like C-terminal" evidence="2">
    <location>
        <begin position="179"/>
        <end position="282"/>
    </location>
</feature>
<dbReference type="Pfam" id="PF08327">
    <property type="entry name" value="AHSA1"/>
    <property type="match status" value="2"/>
</dbReference>
<sequence>MMMTETASETAFETTVHKTVFLAVEKPKVWEFLTRADKLGQWFHPAQQDLVEGQEYTLLNGLDGDRMCWGKVEKMRAPDYMRWSFTVGALDGHMTTVEWKLEAAPGGTRLSLVHSGLPTSGEGFGLVLALDHGWHGFTLNLQEQTRAEATGDYCATIVVPAAPDVARKAIRDEMHLWWSDRIEPRTGGAVIRFNRSHVDFDMEDGDTQMAMTWTCRDANMIIENVEDTSEWKGTRLLWQIAPLGTGSRVTLTHEGLNAGLACQDVCTRGWQQYFENSLRAHLSGQAPSPQTH</sequence>